<proteinExistence type="predicted"/>
<organism evidence="2 3">
    <name type="scientific">Microbacterium elymi</name>
    <dbReference type="NCBI Taxonomy" id="2909587"/>
    <lineage>
        <taxon>Bacteria</taxon>
        <taxon>Bacillati</taxon>
        <taxon>Actinomycetota</taxon>
        <taxon>Actinomycetes</taxon>
        <taxon>Micrococcales</taxon>
        <taxon>Microbacteriaceae</taxon>
        <taxon>Microbacterium</taxon>
    </lineage>
</organism>
<sequence length="116" mass="12507">MERLRDDDGIHALIGQGDGLSGAEECLDLRQLAPQDRQHLFGRIDGDDAGRAREERRGELAGAGPEVEHGRDRFREQDIDGGLREARSIPVVVLAGALERCGEGGGVHVRMLPAGC</sequence>
<dbReference type="EMBL" id="CP091139">
    <property type="protein sequence ID" value="UUT35437.1"/>
    <property type="molecule type" value="Genomic_DNA"/>
</dbReference>
<feature type="region of interest" description="Disordered" evidence="1">
    <location>
        <begin position="41"/>
        <end position="70"/>
    </location>
</feature>
<keyword evidence="3" id="KW-1185">Reference proteome</keyword>
<evidence type="ECO:0000313" key="2">
    <source>
        <dbReference type="EMBL" id="UUT35437.1"/>
    </source>
</evidence>
<feature type="compositionally biased region" description="Basic and acidic residues" evidence="1">
    <location>
        <begin position="41"/>
        <end position="59"/>
    </location>
</feature>
<protein>
    <submittedName>
        <fullName evidence="2">Uncharacterized protein</fullName>
    </submittedName>
</protein>
<evidence type="ECO:0000313" key="3">
    <source>
        <dbReference type="Proteomes" id="UP001054811"/>
    </source>
</evidence>
<reference evidence="2" key="1">
    <citation type="submission" date="2022-01" db="EMBL/GenBank/DDBJ databases">
        <title>Microbacterium eymi and Microbacterium rhizovicinus sp. nov., isolated from the rhizospheric soil of Elymus tsukushiensis, a plant native to the Dokdo Islands, Republic of Korea.</title>
        <authorList>
            <person name="Hwang Y.J."/>
        </authorList>
    </citation>
    <scope>NUCLEOTIDE SEQUENCE</scope>
    <source>
        <strain evidence="2">KUDC0405</strain>
    </source>
</reference>
<accession>A0ABY5NJU1</accession>
<evidence type="ECO:0000256" key="1">
    <source>
        <dbReference type="SAM" id="MobiDB-lite"/>
    </source>
</evidence>
<gene>
    <name evidence="2" type="ORF">L2X98_18790</name>
</gene>
<name>A0ABY5NJU1_9MICO</name>
<dbReference type="Proteomes" id="UP001054811">
    <property type="component" value="Chromosome"/>
</dbReference>